<dbReference type="Proteomes" id="UP001169066">
    <property type="component" value="Unassembled WGS sequence"/>
</dbReference>
<dbReference type="Gene3D" id="3.40.50.150">
    <property type="entry name" value="Vaccinia Virus protein VP39"/>
    <property type="match status" value="1"/>
</dbReference>
<dbReference type="RefSeq" id="WP_289402443.1">
    <property type="nucleotide sequence ID" value="NZ_JAQIBC010000009.1"/>
</dbReference>
<evidence type="ECO:0000256" key="3">
    <source>
        <dbReference type="ARBA" id="ARBA00022691"/>
    </source>
</evidence>
<evidence type="ECO:0000313" key="5">
    <source>
        <dbReference type="Proteomes" id="UP001169066"/>
    </source>
</evidence>
<dbReference type="GO" id="GO:0032259">
    <property type="term" value="P:methylation"/>
    <property type="evidence" value="ECO:0007669"/>
    <property type="project" value="UniProtKB-KW"/>
</dbReference>
<dbReference type="PANTHER" id="PTHR10259">
    <property type="entry name" value="THIOPURINE S-METHYLTRANSFERASE"/>
    <property type="match status" value="1"/>
</dbReference>
<evidence type="ECO:0000313" key="4">
    <source>
        <dbReference type="EMBL" id="MDM5264540.1"/>
    </source>
</evidence>
<gene>
    <name evidence="4" type="ORF">PF327_10080</name>
</gene>
<keyword evidence="1 4" id="KW-0489">Methyltransferase</keyword>
<accession>A0ABT7QTY3</accession>
<name>A0ABT7QTY3_9BACT</name>
<keyword evidence="5" id="KW-1185">Reference proteome</keyword>
<reference evidence="4" key="1">
    <citation type="submission" date="2023-01" db="EMBL/GenBank/DDBJ databases">
        <title>Sulfurovum sp. XTW-4 genome assembly.</title>
        <authorList>
            <person name="Wang J."/>
        </authorList>
    </citation>
    <scope>NUCLEOTIDE SEQUENCE</scope>
    <source>
        <strain evidence="4">XTW-4</strain>
    </source>
</reference>
<protein>
    <submittedName>
        <fullName evidence="4">Class I SAM-dependent methyltransferase</fullName>
    </submittedName>
</protein>
<dbReference type="EMBL" id="JAQIBC010000009">
    <property type="protein sequence ID" value="MDM5264540.1"/>
    <property type="molecule type" value="Genomic_DNA"/>
</dbReference>
<keyword evidence="2" id="KW-0808">Transferase</keyword>
<keyword evidence="3" id="KW-0949">S-adenosyl-L-methionine</keyword>
<dbReference type="InterPro" id="IPR029063">
    <property type="entry name" value="SAM-dependent_MTases_sf"/>
</dbReference>
<dbReference type="GO" id="GO:0008168">
    <property type="term" value="F:methyltransferase activity"/>
    <property type="evidence" value="ECO:0007669"/>
    <property type="project" value="UniProtKB-KW"/>
</dbReference>
<comment type="caution">
    <text evidence="4">The sequence shown here is derived from an EMBL/GenBank/DDBJ whole genome shotgun (WGS) entry which is preliminary data.</text>
</comment>
<dbReference type="CDD" id="cd02440">
    <property type="entry name" value="AdoMet_MTases"/>
    <property type="match status" value="1"/>
</dbReference>
<dbReference type="Pfam" id="PF05724">
    <property type="entry name" value="TPMT"/>
    <property type="match status" value="1"/>
</dbReference>
<proteinExistence type="predicted"/>
<sequence>MEKKNFFESVYENADHDDLSSIPWATLAPNIYLEKHLAMQGPVVGKKALVIGCGLGDDALILEKYGYEVEALDISPSAIALAKKRHPESKVDFHVGDIYDMPASSVGKYDFVYEGLTIQSLPPSDREKLVGIIVSLVAKEGELFVYAHAQDDTDNYGGPPWPLYADEFTLFEKEGLEQVYIEKETESKPVAPYKCCALYRK</sequence>
<organism evidence="4 5">
    <name type="scientific">Sulfurovum xiamenensis</name>
    <dbReference type="NCBI Taxonomy" id="3019066"/>
    <lineage>
        <taxon>Bacteria</taxon>
        <taxon>Pseudomonadati</taxon>
        <taxon>Campylobacterota</taxon>
        <taxon>Epsilonproteobacteria</taxon>
        <taxon>Campylobacterales</taxon>
        <taxon>Sulfurovaceae</taxon>
        <taxon>Sulfurovum</taxon>
    </lineage>
</organism>
<dbReference type="InterPro" id="IPR008854">
    <property type="entry name" value="TPMT"/>
</dbReference>
<evidence type="ECO:0000256" key="2">
    <source>
        <dbReference type="ARBA" id="ARBA00022679"/>
    </source>
</evidence>
<dbReference type="SUPFAM" id="SSF53335">
    <property type="entry name" value="S-adenosyl-L-methionine-dependent methyltransferases"/>
    <property type="match status" value="1"/>
</dbReference>
<dbReference type="PANTHER" id="PTHR10259:SF11">
    <property type="entry name" value="THIOPURINE S-METHYLTRANSFERASE"/>
    <property type="match status" value="1"/>
</dbReference>
<evidence type="ECO:0000256" key="1">
    <source>
        <dbReference type="ARBA" id="ARBA00022603"/>
    </source>
</evidence>